<sequence length="71" mass="8415">MTKRQEISSRRSRDEKLKDKEQEHLLKALQSSIDDYSSYQKSTCLQNYSDFLTVFCTTSYSLWLIEISKVL</sequence>
<accession>A0A9P0KSP0</accession>
<keyword evidence="2" id="KW-1185">Reference proteome</keyword>
<name>A0A9P0KSP0_ACAOB</name>
<dbReference type="AlphaFoldDB" id="A0A9P0KSP0"/>
<evidence type="ECO:0000313" key="2">
    <source>
        <dbReference type="Proteomes" id="UP001152888"/>
    </source>
</evidence>
<reference evidence="1" key="1">
    <citation type="submission" date="2022-03" db="EMBL/GenBank/DDBJ databases">
        <authorList>
            <person name="Sayadi A."/>
        </authorList>
    </citation>
    <scope>NUCLEOTIDE SEQUENCE</scope>
</reference>
<dbReference type="Proteomes" id="UP001152888">
    <property type="component" value="Unassembled WGS sequence"/>
</dbReference>
<proteinExistence type="predicted"/>
<protein>
    <submittedName>
        <fullName evidence="1">Uncharacterized protein</fullName>
    </submittedName>
</protein>
<dbReference type="OrthoDB" id="6798394at2759"/>
<gene>
    <name evidence="1" type="ORF">ACAOBT_LOCUS12794</name>
</gene>
<organism evidence="1 2">
    <name type="scientific">Acanthoscelides obtectus</name>
    <name type="common">Bean weevil</name>
    <name type="synonym">Bruchus obtectus</name>
    <dbReference type="NCBI Taxonomy" id="200917"/>
    <lineage>
        <taxon>Eukaryota</taxon>
        <taxon>Metazoa</taxon>
        <taxon>Ecdysozoa</taxon>
        <taxon>Arthropoda</taxon>
        <taxon>Hexapoda</taxon>
        <taxon>Insecta</taxon>
        <taxon>Pterygota</taxon>
        <taxon>Neoptera</taxon>
        <taxon>Endopterygota</taxon>
        <taxon>Coleoptera</taxon>
        <taxon>Polyphaga</taxon>
        <taxon>Cucujiformia</taxon>
        <taxon>Chrysomeloidea</taxon>
        <taxon>Chrysomelidae</taxon>
        <taxon>Bruchinae</taxon>
        <taxon>Bruchini</taxon>
        <taxon>Acanthoscelides</taxon>
    </lineage>
</organism>
<comment type="caution">
    <text evidence="1">The sequence shown here is derived from an EMBL/GenBank/DDBJ whole genome shotgun (WGS) entry which is preliminary data.</text>
</comment>
<evidence type="ECO:0000313" key="1">
    <source>
        <dbReference type="EMBL" id="CAH1977651.1"/>
    </source>
</evidence>
<dbReference type="EMBL" id="CAKOFQ010006863">
    <property type="protein sequence ID" value="CAH1977651.1"/>
    <property type="molecule type" value="Genomic_DNA"/>
</dbReference>